<reference evidence="1" key="1">
    <citation type="journal article" date="2022" name="Int. J. Mol. Sci.">
        <title>Draft Genome of Tanacetum Coccineum: Genomic Comparison of Closely Related Tanacetum-Family Plants.</title>
        <authorList>
            <person name="Yamashiro T."/>
            <person name="Shiraishi A."/>
            <person name="Nakayama K."/>
            <person name="Satake H."/>
        </authorList>
    </citation>
    <scope>NUCLEOTIDE SEQUENCE</scope>
</reference>
<accession>A0ABQ5AQJ7</accession>
<evidence type="ECO:0000313" key="2">
    <source>
        <dbReference type="Proteomes" id="UP001151760"/>
    </source>
</evidence>
<gene>
    <name evidence="1" type="ORF">Tco_0824498</name>
</gene>
<comment type="caution">
    <text evidence="1">The sequence shown here is derived from an EMBL/GenBank/DDBJ whole genome shotgun (WGS) entry which is preliminary data.</text>
</comment>
<proteinExistence type="predicted"/>
<keyword evidence="2" id="KW-1185">Reference proteome</keyword>
<sequence length="188" mass="21653">MLAMKKLFARYLKEHKHPKHEAKLRSHISKLKWQTAKNHVDYRVFVMLHIESYIGDPIAKWDVGLCEESKEQVSLLSSRVEEYDLPSSRMEEVAGRGGRRKKVAGRGGCWKKVTGKGGRHEEGVWSVEPNLFRSGGRRWKKVEEESPKKVCWEDESSVETDGCVKCGGDLDHWMKNRGIVEICPLDLY</sequence>
<dbReference type="EMBL" id="BQNB010012419">
    <property type="protein sequence ID" value="GJT03329.1"/>
    <property type="molecule type" value="Genomic_DNA"/>
</dbReference>
<protein>
    <submittedName>
        <fullName evidence="1">Uncharacterized protein</fullName>
    </submittedName>
</protein>
<name>A0ABQ5AQJ7_9ASTR</name>
<dbReference type="Proteomes" id="UP001151760">
    <property type="component" value="Unassembled WGS sequence"/>
</dbReference>
<organism evidence="1 2">
    <name type="scientific">Tanacetum coccineum</name>
    <dbReference type="NCBI Taxonomy" id="301880"/>
    <lineage>
        <taxon>Eukaryota</taxon>
        <taxon>Viridiplantae</taxon>
        <taxon>Streptophyta</taxon>
        <taxon>Embryophyta</taxon>
        <taxon>Tracheophyta</taxon>
        <taxon>Spermatophyta</taxon>
        <taxon>Magnoliopsida</taxon>
        <taxon>eudicotyledons</taxon>
        <taxon>Gunneridae</taxon>
        <taxon>Pentapetalae</taxon>
        <taxon>asterids</taxon>
        <taxon>campanulids</taxon>
        <taxon>Asterales</taxon>
        <taxon>Asteraceae</taxon>
        <taxon>Asteroideae</taxon>
        <taxon>Anthemideae</taxon>
        <taxon>Anthemidinae</taxon>
        <taxon>Tanacetum</taxon>
    </lineage>
</organism>
<evidence type="ECO:0000313" key="1">
    <source>
        <dbReference type="EMBL" id="GJT03329.1"/>
    </source>
</evidence>
<reference evidence="1" key="2">
    <citation type="submission" date="2022-01" db="EMBL/GenBank/DDBJ databases">
        <authorList>
            <person name="Yamashiro T."/>
            <person name="Shiraishi A."/>
            <person name="Satake H."/>
            <person name="Nakayama K."/>
        </authorList>
    </citation>
    <scope>NUCLEOTIDE SEQUENCE</scope>
</reference>